<keyword evidence="1" id="KW-0808">Transferase</keyword>
<dbReference type="RefSeq" id="XP_040741560.1">
    <property type="nucleotide sequence ID" value="XM_040890874.1"/>
</dbReference>
<evidence type="ECO:0000313" key="3">
    <source>
        <dbReference type="Proteomes" id="UP000193922"/>
    </source>
</evidence>
<name>A0A1Y1W296_9FUNG</name>
<proteinExistence type="predicted"/>
<dbReference type="EMBL" id="MCFD01000012">
    <property type="protein sequence ID" value="ORX67673.1"/>
    <property type="molecule type" value="Genomic_DNA"/>
</dbReference>
<dbReference type="Gene3D" id="1.20.1050.120">
    <property type="match status" value="1"/>
</dbReference>
<sequence length="255" mass="28512">MTKNPSTIVVLNLSGVSFDISVQPEHHSAATELASAFANRQPEPLSTSIVTLAKFILYCSTRNPDVTISVFKGFHTMYCSVDNIHAIVQQHKLSVEQSRIVLKGYYSAWSLLEARQQLPNVRLPALFSSPSLKTIAQFGGQSGAPNFMDDAAWLFDVYHPLLSDFVEYMSRFLHQESIDLVLDGTLEQPLDFVGWLLKPETAPDTHHLHAAPIAFPFIGLFQLMHLVVLYKTLRIDPGKLTTLFRGSPPLLTDYK</sequence>
<dbReference type="OrthoDB" id="5417908at2759"/>
<dbReference type="STRING" id="61395.A0A1Y1W296"/>
<organism evidence="2 3">
    <name type="scientific">Linderina pennispora</name>
    <dbReference type="NCBI Taxonomy" id="61395"/>
    <lineage>
        <taxon>Eukaryota</taxon>
        <taxon>Fungi</taxon>
        <taxon>Fungi incertae sedis</taxon>
        <taxon>Zoopagomycota</taxon>
        <taxon>Kickxellomycotina</taxon>
        <taxon>Kickxellomycetes</taxon>
        <taxon>Kickxellales</taxon>
        <taxon>Kickxellaceae</taxon>
        <taxon>Linderina</taxon>
    </lineage>
</organism>
<gene>
    <name evidence="2" type="ORF">DL89DRAFT_303940</name>
</gene>
<comment type="caution">
    <text evidence="2">The sequence shown here is derived from an EMBL/GenBank/DDBJ whole genome shotgun (WGS) entry which is preliminary data.</text>
</comment>
<dbReference type="InterPro" id="IPR001227">
    <property type="entry name" value="Ac_transferase_dom_sf"/>
</dbReference>
<dbReference type="GeneID" id="63807522"/>
<dbReference type="PANTHER" id="PTHR10982">
    <property type="entry name" value="MALONYL COA-ACYL CARRIER PROTEIN TRANSACYLASE"/>
    <property type="match status" value="1"/>
</dbReference>
<evidence type="ECO:0000256" key="1">
    <source>
        <dbReference type="ARBA" id="ARBA00022679"/>
    </source>
</evidence>
<dbReference type="Proteomes" id="UP000193922">
    <property type="component" value="Unassembled WGS sequence"/>
</dbReference>
<reference evidence="2 3" key="1">
    <citation type="submission" date="2016-07" db="EMBL/GenBank/DDBJ databases">
        <title>Pervasive Adenine N6-methylation of Active Genes in Fungi.</title>
        <authorList>
            <consortium name="DOE Joint Genome Institute"/>
            <person name="Mondo S.J."/>
            <person name="Dannebaum R.O."/>
            <person name="Kuo R.C."/>
            <person name="Labutti K."/>
            <person name="Haridas S."/>
            <person name="Kuo A."/>
            <person name="Salamov A."/>
            <person name="Ahrendt S.R."/>
            <person name="Lipzen A."/>
            <person name="Sullivan W."/>
            <person name="Andreopoulos W.B."/>
            <person name="Clum A."/>
            <person name="Lindquist E."/>
            <person name="Daum C."/>
            <person name="Ramamoorthy G.K."/>
            <person name="Gryganskyi A."/>
            <person name="Culley D."/>
            <person name="Magnuson J.K."/>
            <person name="James T.Y."/>
            <person name="O'Malley M.A."/>
            <person name="Stajich J.E."/>
            <person name="Spatafora J.W."/>
            <person name="Visel A."/>
            <person name="Grigoriev I.V."/>
        </authorList>
    </citation>
    <scope>NUCLEOTIDE SEQUENCE [LARGE SCALE GENOMIC DNA]</scope>
    <source>
        <strain evidence="2 3">ATCC 12442</strain>
    </source>
</reference>
<dbReference type="PANTHER" id="PTHR10982:SF21">
    <property type="entry name" value="FATTY ACID SYNTHASE SUBUNIT BETA"/>
    <property type="match status" value="1"/>
</dbReference>
<dbReference type="GO" id="GO:0016740">
    <property type="term" value="F:transferase activity"/>
    <property type="evidence" value="ECO:0007669"/>
    <property type="project" value="UniProtKB-KW"/>
</dbReference>
<accession>A0A1Y1W296</accession>
<dbReference type="Gene3D" id="3.40.366.10">
    <property type="entry name" value="Malonyl-Coenzyme A Acyl Carrier Protein, domain 2"/>
    <property type="match status" value="1"/>
</dbReference>
<dbReference type="AlphaFoldDB" id="A0A1Y1W296"/>
<evidence type="ECO:0000313" key="2">
    <source>
        <dbReference type="EMBL" id="ORX67673.1"/>
    </source>
</evidence>
<keyword evidence="3" id="KW-1185">Reference proteome</keyword>
<protein>
    <submittedName>
        <fullName evidence="2">Uncharacterized protein</fullName>
    </submittedName>
</protein>
<dbReference type="InterPro" id="IPR050830">
    <property type="entry name" value="Fungal_FAS"/>
</dbReference>